<evidence type="ECO:0000256" key="1">
    <source>
        <dbReference type="SAM" id="SignalP"/>
    </source>
</evidence>
<protein>
    <submittedName>
        <fullName evidence="2">FI10931p</fullName>
    </submittedName>
</protein>
<sequence length="104" mass="11695">DLKMKLTVCFLVILGCVIVHGQSPDCKEIKDICSKCIQRLNDPYNKVDFINKGCRNRVRGSYVWKDQNLCELQAIACSAPNRAMNCVVIADVAKMRRVTPRPPG</sequence>
<dbReference type="ExpressionAtlas" id="B9EQX0">
    <property type="expression patterns" value="baseline and differential"/>
</dbReference>
<proteinExistence type="evidence at transcript level"/>
<feature type="non-terminal residue" evidence="2">
    <location>
        <position position="1"/>
    </location>
</feature>
<accession>B9EQX0</accession>
<dbReference type="VEuPathDB" id="VectorBase:FBgn0014848"/>
<feature type="chain" id="PRO_5002880970" evidence="1">
    <location>
        <begin position="22"/>
        <end position="104"/>
    </location>
</feature>
<gene>
    <name evidence="2" type="primary">Eig71Eh-RA</name>
</gene>
<evidence type="ECO:0000313" key="2">
    <source>
        <dbReference type="EMBL" id="ACM78487.1"/>
    </source>
</evidence>
<dbReference type="EMBL" id="BT058045">
    <property type="protein sequence ID" value="ACM78487.1"/>
    <property type="molecule type" value="mRNA"/>
</dbReference>
<dbReference type="AlphaFoldDB" id="B9EQX0"/>
<dbReference type="Bgee" id="FBgn0014848">
    <property type="expression patterns" value="Expressed in saliva-secreting gland and 3 other cell types or tissues"/>
</dbReference>
<name>B9EQX0_DROME</name>
<dbReference type="Pfam" id="PF02448">
    <property type="entry name" value="L71"/>
    <property type="match status" value="1"/>
</dbReference>
<reference evidence="2" key="1">
    <citation type="submission" date="2009-02" db="EMBL/GenBank/DDBJ databases">
        <authorList>
            <person name="Carlson J."/>
            <person name="Booth B."/>
            <person name="Frise E."/>
            <person name="Park S."/>
            <person name="Wan K."/>
            <person name="Yu C."/>
            <person name="Celniker S."/>
        </authorList>
    </citation>
    <scope>NUCLEOTIDE SEQUENCE</scope>
</reference>
<feature type="signal peptide" evidence="1">
    <location>
        <begin position="1"/>
        <end position="21"/>
    </location>
</feature>
<dbReference type="InterPro" id="IPR003475">
    <property type="entry name" value="Insect_Unk"/>
</dbReference>
<dbReference type="OrthoDB" id="7813058at2759"/>
<keyword evidence="1" id="KW-0732">Signal</keyword>
<dbReference type="HOGENOM" id="CLU_150248_1_0_1"/>
<organism evidence="2">
    <name type="scientific">Drosophila melanogaster</name>
    <name type="common">Fruit fly</name>
    <dbReference type="NCBI Taxonomy" id="7227"/>
    <lineage>
        <taxon>Eukaryota</taxon>
        <taxon>Metazoa</taxon>
        <taxon>Ecdysozoa</taxon>
        <taxon>Arthropoda</taxon>
        <taxon>Hexapoda</taxon>
        <taxon>Insecta</taxon>
        <taxon>Pterygota</taxon>
        <taxon>Neoptera</taxon>
        <taxon>Endopterygota</taxon>
        <taxon>Diptera</taxon>
        <taxon>Brachycera</taxon>
        <taxon>Muscomorpha</taxon>
        <taxon>Ephydroidea</taxon>
        <taxon>Drosophilidae</taxon>
        <taxon>Drosophila</taxon>
        <taxon>Sophophora</taxon>
    </lineage>
</organism>